<dbReference type="InterPro" id="IPR053106">
    <property type="entry name" value="Plant_Male-Germline_Reg_TFs"/>
</dbReference>
<evidence type="ECO:0000259" key="4">
    <source>
        <dbReference type="PROSITE" id="PS51294"/>
    </source>
</evidence>
<dbReference type="Gene3D" id="1.10.10.60">
    <property type="entry name" value="Homeodomain-like"/>
    <property type="match status" value="1"/>
</dbReference>
<dbReference type="Proteomes" id="UP000032180">
    <property type="component" value="Chromosome 8"/>
</dbReference>
<dbReference type="Gramene" id="LPERR08G17660.1">
    <property type="protein sequence ID" value="LPERR08G17660.1"/>
    <property type="gene ID" value="LPERR08G17660"/>
</dbReference>
<dbReference type="PANTHER" id="PTHR47996:SF3">
    <property type="entry name" value="TRANSCRIPTION FACTOR DUO1"/>
    <property type="match status" value="1"/>
</dbReference>
<dbReference type="PROSITE" id="PS51294">
    <property type="entry name" value="HTH_MYB"/>
    <property type="match status" value="1"/>
</dbReference>
<dbReference type="Pfam" id="PF00249">
    <property type="entry name" value="Myb_DNA-binding"/>
    <property type="match status" value="1"/>
</dbReference>
<dbReference type="eggNOG" id="KOG0048">
    <property type="taxonomic scope" value="Eukaryota"/>
</dbReference>
<reference evidence="6" key="2">
    <citation type="submission" date="2013-12" db="EMBL/GenBank/DDBJ databases">
        <authorList>
            <person name="Yu Y."/>
            <person name="Lee S."/>
            <person name="de Baynast K."/>
            <person name="Wissotski M."/>
            <person name="Liu L."/>
            <person name="Talag J."/>
            <person name="Goicoechea J."/>
            <person name="Angelova A."/>
            <person name="Jetty R."/>
            <person name="Kudrna D."/>
            <person name="Golser W."/>
            <person name="Rivera L."/>
            <person name="Zhang J."/>
            <person name="Wing R."/>
        </authorList>
    </citation>
    <scope>NUCLEOTIDE SEQUENCE</scope>
</reference>
<dbReference type="HOGENOM" id="CLU_886713_0_0_1"/>
<dbReference type="PANTHER" id="PTHR47996">
    <property type="entry name" value="TRANSCRIPTION FACTOR DUO1"/>
    <property type="match status" value="1"/>
</dbReference>
<dbReference type="PROSITE" id="PS50090">
    <property type="entry name" value="MYB_LIKE"/>
    <property type="match status" value="1"/>
</dbReference>
<dbReference type="EnsemblPlants" id="LPERR08G17660.1">
    <property type="protein sequence ID" value="LPERR08G17660.1"/>
    <property type="gene ID" value="LPERR08G17660"/>
</dbReference>
<dbReference type="InterPro" id="IPR001005">
    <property type="entry name" value="SANT/Myb"/>
</dbReference>
<dbReference type="GO" id="GO:0003677">
    <property type="term" value="F:DNA binding"/>
    <property type="evidence" value="ECO:0007669"/>
    <property type="project" value="UniProtKB-KW"/>
</dbReference>
<evidence type="ECO:0000313" key="5">
    <source>
        <dbReference type="EnsemblPlants" id="LPERR08G17660.1"/>
    </source>
</evidence>
<dbReference type="InterPro" id="IPR017930">
    <property type="entry name" value="Myb_dom"/>
</dbReference>
<dbReference type="CDD" id="cd00167">
    <property type="entry name" value="SANT"/>
    <property type="match status" value="1"/>
</dbReference>
<dbReference type="InterPro" id="IPR009057">
    <property type="entry name" value="Homeodomain-like_sf"/>
</dbReference>
<evidence type="ECO:0000256" key="2">
    <source>
        <dbReference type="SAM" id="MobiDB-lite"/>
    </source>
</evidence>
<dbReference type="SUPFAM" id="SSF46689">
    <property type="entry name" value="Homeodomain-like"/>
    <property type="match status" value="1"/>
</dbReference>
<feature type="region of interest" description="Disordered" evidence="2">
    <location>
        <begin position="190"/>
        <end position="209"/>
    </location>
</feature>
<proteinExistence type="predicted"/>
<accession>A0A0D9X9X1</accession>
<reference evidence="5 6" key="1">
    <citation type="submission" date="2012-08" db="EMBL/GenBank/DDBJ databases">
        <title>Oryza genome evolution.</title>
        <authorList>
            <person name="Wing R.A."/>
        </authorList>
    </citation>
    <scope>NUCLEOTIDE SEQUENCE</scope>
</reference>
<reference evidence="5" key="3">
    <citation type="submission" date="2015-04" db="UniProtKB">
        <authorList>
            <consortium name="EnsemblPlants"/>
        </authorList>
    </citation>
    <scope>IDENTIFICATION</scope>
</reference>
<evidence type="ECO:0000313" key="6">
    <source>
        <dbReference type="Proteomes" id="UP000032180"/>
    </source>
</evidence>
<feature type="domain" description="Myb-like" evidence="3">
    <location>
        <begin position="37"/>
        <end position="80"/>
    </location>
</feature>
<keyword evidence="1" id="KW-0238">DNA-binding</keyword>
<dbReference type="SMART" id="SM00717">
    <property type="entry name" value="SANT"/>
    <property type="match status" value="1"/>
</dbReference>
<evidence type="ECO:0000256" key="1">
    <source>
        <dbReference type="ARBA" id="ARBA00023125"/>
    </source>
</evidence>
<evidence type="ECO:0000259" key="3">
    <source>
        <dbReference type="PROSITE" id="PS50090"/>
    </source>
</evidence>
<protein>
    <submittedName>
        <fullName evidence="5">Uncharacterized protein</fullName>
    </submittedName>
</protein>
<sequence length="314" mass="34493">MAPRTGAPFNPMVFFLAPASRADCAGSTSSGQASGCKFNLEEERVVIDLQAIIGNKWAEISTYLPGRTDNDVKNFWSTRKKKLARMTRAHNNCSRSSRVLRTSTESYSGTTIAVQETRYHIGESSQKASMAMIPIEETKRHTGESSQQTSMRCFSSSSYALHTSTASYSELSSQQMMIPFQEETTHYQIGESSSQQQQSMDNKPFHGGLVPSPDDSSLFAMVPVYCPTVFTDMASSADDGFGVSNYLQEPAVSEVQPIQFFGPEDDGYANVGLLHPTMSSHMVFDEMSPEMLHCFDLPPSLPPPNPPPPPSTQL</sequence>
<dbReference type="STRING" id="77586.A0A0D9X9X1"/>
<keyword evidence="6" id="KW-1185">Reference proteome</keyword>
<name>A0A0D9X9X1_9ORYZ</name>
<feature type="domain" description="HTH myb-type" evidence="4">
    <location>
        <begin position="36"/>
        <end position="84"/>
    </location>
</feature>
<organism evidence="5 6">
    <name type="scientific">Leersia perrieri</name>
    <dbReference type="NCBI Taxonomy" id="77586"/>
    <lineage>
        <taxon>Eukaryota</taxon>
        <taxon>Viridiplantae</taxon>
        <taxon>Streptophyta</taxon>
        <taxon>Embryophyta</taxon>
        <taxon>Tracheophyta</taxon>
        <taxon>Spermatophyta</taxon>
        <taxon>Magnoliopsida</taxon>
        <taxon>Liliopsida</taxon>
        <taxon>Poales</taxon>
        <taxon>Poaceae</taxon>
        <taxon>BOP clade</taxon>
        <taxon>Oryzoideae</taxon>
        <taxon>Oryzeae</taxon>
        <taxon>Oryzinae</taxon>
        <taxon>Leersia</taxon>
    </lineage>
</organism>
<dbReference type="AlphaFoldDB" id="A0A0D9X9X1"/>
<dbReference type="FunFam" id="1.10.10.60:FF:000351">
    <property type="entry name" value="Transcription factor GAMYB"/>
    <property type="match status" value="1"/>
</dbReference>